<evidence type="ECO:0000256" key="2">
    <source>
        <dbReference type="ARBA" id="ARBA00006285"/>
    </source>
</evidence>
<comment type="caution">
    <text evidence="9">The sequence shown here is derived from an EMBL/GenBank/DDBJ whole genome shotgun (WGS) entry which is preliminary data.</text>
</comment>
<dbReference type="SUPFAM" id="SSF51445">
    <property type="entry name" value="(Trans)glycosidases"/>
    <property type="match status" value="1"/>
</dbReference>
<evidence type="ECO:0000256" key="1">
    <source>
        <dbReference type="ARBA" id="ARBA00001231"/>
    </source>
</evidence>
<dbReference type="RefSeq" id="WP_135118886.1">
    <property type="nucleotide sequence ID" value="NZ_SPQZ01000001.1"/>
</dbReference>
<keyword evidence="10" id="KW-1185">Reference proteome</keyword>
<dbReference type="SUPFAM" id="SSF55545">
    <property type="entry name" value="beta-N-acetylhexosaminidase-like domain"/>
    <property type="match status" value="1"/>
</dbReference>
<evidence type="ECO:0000313" key="10">
    <source>
        <dbReference type="Proteomes" id="UP000298127"/>
    </source>
</evidence>
<keyword evidence="4" id="KW-0378">Hydrolase</keyword>
<dbReference type="AlphaFoldDB" id="A0A4Y9R9U8"/>
<dbReference type="Gene3D" id="3.20.20.80">
    <property type="entry name" value="Glycosidases"/>
    <property type="match status" value="1"/>
</dbReference>
<dbReference type="Pfam" id="PF02838">
    <property type="entry name" value="Glyco_hydro_20b"/>
    <property type="match status" value="1"/>
</dbReference>
<evidence type="ECO:0000256" key="3">
    <source>
        <dbReference type="ARBA" id="ARBA00012663"/>
    </source>
</evidence>
<evidence type="ECO:0000259" key="7">
    <source>
        <dbReference type="Pfam" id="PF00728"/>
    </source>
</evidence>
<sequence>MPRRRTTVGLVVLALVVLAAGGTALAIGLRPPEVSMPQLVPQPVSITTHDGDPFELTGDSRILVDGGGADAVGEHLAATFRVSTGYQLPVVETADATTDAAPPGPHDITLAVAPGSAPAGHEEEGYALSTAATGARLTADTAEGLFRGVQTLRQLFPAAIESRERVDALGTRWAAASVDIDDYPRFAYRGAMLDVARHFFDVSDVKRYIDDIALLKTNHLHLHLTDDQGWRIEIDGWPKLTEIGGTSSVNDERGGFYTKADYAEIVAYAQQRFITVVPEIDLPGHTNAALAAYPELTCTGQAPPLYTGIEVGFSTVCINSEETYRFVSDVVRQMAAMTPGPYLHLGGDESLSTPEADFVRFIERVTTDAAQTGKTIIGWHEMGAATAMPKGTIGQYWSFTRPQDGAEDDTITFVRNGGQVILSPADVAYLDMVYETGTEFGQAWAQGPTSVRESYGWKPTRIIDGVGEEQILGIEAPIWTETMHRMQDVEYMAFPRLASVMEIAWSPKAEHDQHDFEAFAPRVVAFSERLEAAGIGYHRAPDLPWTDAAQ</sequence>
<comment type="similarity">
    <text evidence="2">Belongs to the glycosyl hydrolase 20 family.</text>
</comment>
<gene>
    <name evidence="9" type="ORF">E4M00_02075</name>
</gene>
<feature type="active site" description="Proton donor" evidence="6">
    <location>
        <position position="349"/>
    </location>
</feature>
<dbReference type="GO" id="GO:0005975">
    <property type="term" value="P:carbohydrate metabolic process"/>
    <property type="evidence" value="ECO:0007669"/>
    <property type="project" value="InterPro"/>
</dbReference>
<dbReference type="GO" id="GO:0004563">
    <property type="term" value="F:beta-N-acetylhexosaminidase activity"/>
    <property type="evidence" value="ECO:0007669"/>
    <property type="project" value="UniProtKB-EC"/>
</dbReference>
<dbReference type="PANTHER" id="PTHR22600">
    <property type="entry name" value="BETA-HEXOSAMINIDASE"/>
    <property type="match status" value="1"/>
</dbReference>
<evidence type="ECO:0000259" key="8">
    <source>
        <dbReference type="Pfam" id="PF02838"/>
    </source>
</evidence>
<protein>
    <recommendedName>
        <fullName evidence="3">beta-N-acetylhexosaminidase</fullName>
        <ecNumber evidence="3">3.2.1.52</ecNumber>
    </recommendedName>
</protein>
<dbReference type="EC" id="3.2.1.52" evidence="3"/>
<dbReference type="GO" id="GO:0016020">
    <property type="term" value="C:membrane"/>
    <property type="evidence" value="ECO:0007669"/>
    <property type="project" value="TreeGrafter"/>
</dbReference>
<reference evidence="9 10" key="1">
    <citation type="journal article" date="2018" name="J. Microbiol.">
        <title>Leifsonia flava sp. nov., a novel actinobacterium isolated from the rhizosphere of Aquilegia viridiflora.</title>
        <authorList>
            <person name="Cai Y."/>
            <person name="Tao W.Z."/>
            <person name="Ma Y.J."/>
            <person name="Cheng J."/>
            <person name="Zhang M.Y."/>
            <person name="Zhang Y.X."/>
        </authorList>
    </citation>
    <scope>NUCLEOTIDE SEQUENCE [LARGE SCALE GENOMIC DNA]</scope>
    <source>
        <strain evidence="9 10">SYP-B2174</strain>
    </source>
</reference>
<name>A0A4Y9R9U8_9MICO</name>
<dbReference type="Pfam" id="PF00728">
    <property type="entry name" value="Glyco_hydro_20"/>
    <property type="match status" value="1"/>
</dbReference>
<dbReference type="EMBL" id="SPQZ01000001">
    <property type="protein sequence ID" value="TFW00006.1"/>
    <property type="molecule type" value="Genomic_DNA"/>
</dbReference>
<evidence type="ECO:0000313" key="9">
    <source>
        <dbReference type="EMBL" id="TFW00006.1"/>
    </source>
</evidence>
<evidence type="ECO:0000256" key="4">
    <source>
        <dbReference type="ARBA" id="ARBA00022801"/>
    </source>
</evidence>
<dbReference type="GO" id="GO:0030203">
    <property type="term" value="P:glycosaminoglycan metabolic process"/>
    <property type="evidence" value="ECO:0007669"/>
    <property type="project" value="TreeGrafter"/>
</dbReference>
<dbReference type="PANTHER" id="PTHR22600:SF57">
    <property type="entry name" value="BETA-N-ACETYLHEXOSAMINIDASE"/>
    <property type="match status" value="1"/>
</dbReference>
<dbReference type="InterPro" id="IPR015882">
    <property type="entry name" value="HEX_bac_N"/>
</dbReference>
<keyword evidence="5" id="KW-0326">Glycosidase</keyword>
<feature type="domain" description="Glycoside hydrolase family 20 catalytic" evidence="7">
    <location>
        <begin position="186"/>
        <end position="507"/>
    </location>
</feature>
<comment type="catalytic activity">
    <reaction evidence="1">
        <text>Hydrolysis of terminal non-reducing N-acetyl-D-hexosamine residues in N-acetyl-beta-D-hexosaminides.</text>
        <dbReference type="EC" id="3.2.1.52"/>
    </reaction>
</comment>
<evidence type="ECO:0000256" key="5">
    <source>
        <dbReference type="ARBA" id="ARBA00023295"/>
    </source>
</evidence>
<proteinExistence type="inferred from homology"/>
<dbReference type="InterPro" id="IPR015883">
    <property type="entry name" value="Glyco_hydro_20_cat"/>
</dbReference>
<dbReference type="Gene3D" id="3.30.379.10">
    <property type="entry name" value="Chitobiase/beta-hexosaminidase domain 2-like"/>
    <property type="match status" value="1"/>
</dbReference>
<dbReference type="PRINTS" id="PR00738">
    <property type="entry name" value="GLHYDRLASE20"/>
</dbReference>
<organism evidence="9 10">
    <name type="scientific">Orlajensenia leifsoniae</name>
    <dbReference type="NCBI Taxonomy" id="2561933"/>
    <lineage>
        <taxon>Bacteria</taxon>
        <taxon>Bacillati</taxon>
        <taxon>Actinomycetota</taxon>
        <taxon>Actinomycetes</taxon>
        <taxon>Micrococcales</taxon>
        <taxon>Microbacteriaceae</taxon>
        <taxon>Orlajensenia</taxon>
    </lineage>
</organism>
<dbReference type="InterPro" id="IPR029018">
    <property type="entry name" value="Hex-like_dom2"/>
</dbReference>
<dbReference type="InterPro" id="IPR025705">
    <property type="entry name" value="Beta_hexosaminidase_sua/sub"/>
</dbReference>
<feature type="domain" description="Beta-hexosaminidase bacterial type N-terminal" evidence="8">
    <location>
        <begin position="37"/>
        <end position="171"/>
    </location>
</feature>
<evidence type="ECO:0000256" key="6">
    <source>
        <dbReference type="PIRSR" id="PIRSR625705-1"/>
    </source>
</evidence>
<dbReference type="Proteomes" id="UP000298127">
    <property type="component" value="Unassembled WGS sequence"/>
</dbReference>
<accession>A0A4Y9R9U8</accession>
<dbReference type="CDD" id="cd06568">
    <property type="entry name" value="GH20_SpHex_like"/>
    <property type="match status" value="1"/>
</dbReference>
<dbReference type="InterPro" id="IPR017853">
    <property type="entry name" value="GH"/>
</dbReference>